<proteinExistence type="inferred from homology"/>
<dbReference type="Gene3D" id="3.40.50.450">
    <property type="match status" value="1"/>
</dbReference>
<sequence>MSHRSKQFLIDDLSMKESWRLFKIMSEIVEGFENLSEIGPAVSMFGSARVKPEDPLYLQTVEISKKLSEAGYSVITGGGPGLMEAGNKGAFENGGESIGLHIHLPMEQHNNEYLNIRSDFRYFFIRKLMFIKYALAYVALPGGYGTLDELAEALVLIQTHRIKPFPIVMFGTEFWSGLVEWFEKQIVANNFAKKEDLNLFIITDDPDKVVAHIRKHVII</sequence>
<evidence type="ECO:0000313" key="4">
    <source>
        <dbReference type="Proteomes" id="UP000428328"/>
    </source>
</evidence>
<keyword evidence="2" id="KW-0203">Cytokinin biosynthesis</keyword>
<dbReference type="KEGG" id="psel:GM415_14615"/>
<evidence type="ECO:0000256" key="2">
    <source>
        <dbReference type="RuleBase" id="RU363015"/>
    </source>
</evidence>
<dbReference type="GO" id="GO:0008714">
    <property type="term" value="F:AMP nucleosidase activity"/>
    <property type="evidence" value="ECO:0007669"/>
    <property type="project" value="UniProtKB-EC"/>
</dbReference>
<dbReference type="InterPro" id="IPR052341">
    <property type="entry name" value="LOG_family_nucleotidases"/>
</dbReference>
<comment type="catalytic activity">
    <reaction evidence="1">
        <text>AMP + H2O = D-ribose 5-phosphate + adenine</text>
        <dbReference type="Rhea" id="RHEA:20129"/>
        <dbReference type="ChEBI" id="CHEBI:15377"/>
        <dbReference type="ChEBI" id="CHEBI:16708"/>
        <dbReference type="ChEBI" id="CHEBI:78346"/>
        <dbReference type="ChEBI" id="CHEBI:456215"/>
        <dbReference type="EC" id="3.2.2.4"/>
    </reaction>
</comment>
<dbReference type="EC" id="3.2.2.n1" evidence="2"/>
<dbReference type="InterPro" id="IPR005269">
    <property type="entry name" value="LOG"/>
</dbReference>
<dbReference type="PANTHER" id="PTHR43393">
    <property type="entry name" value="CYTOKININ RIBOSIDE 5'-MONOPHOSPHATE PHOSPHORIBOHYDROLASE"/>
    <property type="match status" value="1"/>
</dbReference>
<name>A0A6I6JLJ0_9BACT</name>
<comment type="similarity">
    <text evidence="2">Belongs to the LOG family.</text>
</comment>
<accession>A0A6I6JLJ0</accession>
<dbReference type="Proteomes" id="UP000428328">
    <property type="component" value="Chromosome"/>
</dbReference>
<reference evidence="3 4" key="1">
    <citation type="submission" date="2019-11" db="EMBL/GenBank/DDBJ databases">
        <authorList>
            <person name="Zheng R.K."/>
            <person name="Sun C.M."/>
        </authorList>
    </citation>
    <scope>NUCLEOTIDE SEQUENCE [LARGE SCALE GENOMIC DNA]</scope>
    <source>
        <strain evidence="3 4">SRB007</strain>
    </source>
</reference>
<evidence type="ECO:0000313" key="3">
    <source>
        <dbReference type="EMBL" id="QGY42069.1"/>
    </source>
</evidence>
<organism evidence="3 4">
    <name type="scientific">Pseudodesulfovibrio cashew</name>
    <dbReference type="NCBI Taxonomy" id="2678688"/>
    <lineage>
        <taxon>Bacteria</taxon>
        <taxon>Pseudomonadati</taxon>
        <taxon>Thermodesulfobacteriota</taxon>
        <taxon>Desulfovibrionia</taxon>
        <taxon>Desulfovibrionales</taxon>
        <taxon>Desulfovibrionaceae</taxon>
    </lineage>
</organism>
<dbReference type="NCBIfam" id="TIGR00730">
    <property type="entry name" value="Rossman fold protein, TIGR00730 family"/>
    <property type="match status" value="1"/>
</dbReference>
<dbReference type="GO" id="GO:0009691">
    <property type="term" value="P:cytokinin biosynthetic process"/>
    <property type="evidence" value="ECO:0007669"/>
    <property type="project" value="UniProtKB-UniRule"/>
</dbReference>
<keyword evidence="4" id="KW-1185">Reference proteome</keyword>
<dbReference type="RefSeq" id="WP_158950959.1">
    <property type="nucleotide sequence ID" value="NZ_CP046400.1"/>
</dbReference>
<dbReference type="InterPro" id="IPR031100">
    <property type="entry name" value="LOG_fam"/>
</dbReference>
<dbReference type="GO" id="GO:0005829">
    <property type="term" value="C:cytosol"/>
    <property type="evidence" value="ECO:0007669"/>
    <property type="project" value="TreeGrafter"/>
</dbReference>
<keyword evidence="2" id="KW-0378">Hydrolase</keyword>
<dbReference type="Pfam" id="PF03641">
    <property type="entry name" value="Lysine_decarbox"/>
    <property type="match status" value="1"/>
</dbReference>
<protein>
    <recommendedName>
        <fullName evidence="2">Cytokinin riboside 5'-monophosphate phosphoribohydrolase</fullName>
        <ecNumber evidence="2">3.2.2.n1</ecNumber>
    </recommendedName>
</protein>
<gene>
    <name evidence="3" type="ORF">GM415_14615</name>
</gene>
<dbReference type="EMBL" id="CP046400">
    <property type="protein sequence ID" value="QGY42069.1"/>
    <property type="molecule type" value="Genomic_DNA"/>
</dbReference>
<dbReference type="SUPFAM" id="SSF102405">
    <property type="entry name" value="MCP/YpsA-like"/>
    <property type="match status" value="1"/>
</dbReference>
<dbReference type="AlphaFoldDB" id="A0A6I6JLJ0"/>
<dbReference type="PANTHER" id="PTHR43393:SF2">
    <property type="entry name" value="CYTOKININ RIBOSIDE 5'-MONOPHOSPHATE PHOSPHORIBOHYDROLASE"/>
    <property type="match status" value="1"/>
</dbReference>
<evidence type="ECO:0000256" key="1">
    <source>
        <dbReference type="ARBA" id="ARBA00000274"/>
    </source>
</evidence>